<dbReference type="PANTHER" id="PTHR47307">
    <property type="entry name" value="GLUTATHIONE-REGULATED POTASSIUM-EFFLUX SYSTEM ANCILLARY PROTEIN KEFG"/>
    <property type="match status" value="1"/>
</dbReference>
<dbReference type="PANTHER" id="PTHR47307:SF1">
    <property type="entry name" value="GLUTATHIONE-REGULATED POTASSIUM-EFFLUX SYSTEM ANCILLARY PROTEIN KEFG"/>
    <property type="match status" value="1"/>
</dbReference>
<gene>
    <name evidence="3" type="ordered locus">CLL_A1544</name>
</gene>
<organism evidence="3">
    <name type="scientific">Clostridium botulinum (strain Eklund 17B / Type B)</name>
    <dbReference type="NCBI Taxonomy" id="935198"/>
    <lineage>
        <taxon>Bacteria</taxon>
        <taxon>Bacillati</taxon>
        <taxon>Bacillota</taxon>
        <taxon>Clostridia</taxon>
        <taxon>Eubacteriales</taxon>
        <taxon>Clostridiaceae</taxon>
        <taxon>Clostridium</taxon>
    </lineage>
</organism>
<dbReference type="InterPro" id="IPR046980">
    <property type="entry name" value="KefG/KefF"/>
</dbReference>
<dbReference type="KEGG" id="cbk:CLL_A1544"/>
<dbReference type="InterPro" id="IPR003680">
    <property type="entry name" value="Flavodoxin_fold"/>
</dbReference>
<reference evidence="3" key="1">
    <citation type="submission" date="2009-06" db="EMBL/GenBank/DDBJ databases">
        <authorList>
            <consortium name="US DOE Joint Genome Institute (JGI-PGF)"/>
            <person name="Lucas S."/>
            <person name="Copeland A."/>
            <person name="Lapidus A."/>
            <person name="Glavina del Rio T."/>
            <person name="Dalin E."/>
            <person name="Tice H."/>
            <person name="Bruce D."/>
            <person name="Goodwin L."/>
            <person name="Pitluck S."/>
            <person name="Kyrpides N."/>
            <person name="Mavromatis K."/>
            <person name="Ivanova N."/>
            <person name="Saunders E."/>
            <person name="Brettin T."/>
            <person name="Detter J.C."/>
            <person name="Han C."/>
            <person name="Larimer F."/>
            <person name="Land M."/>
            <person name="Hauser L."/>
            <person name="Markowitz V."/>
            <person name="Cheng J.-F."/>
            <person name="Hugenholtz P."/>
            <person name="Woyke T."/>
            <person name="Wu D."/>
            <person name="Gronow S."/>
            <person name="Klenk H.-P."/>
            <person name="Eisen J.A."/>
        </authorList>
    </citation>
    <scope>NUCLEOTIDE SEQUENCE</scope>
    <source>
        <strain evidence="3">Eklund 17B</strain>
    </source>
</reference>
<dbReference type="InterPro" id="IPR029039">
    <property type="entry name" value="Flavoprotein-like_sf"/>
</dbReference>
<dbReference type="GO" id="GO:0010181">
    <property type="term" value="F:FMN binding"/>
    <property type="evidence" value="ECO:0007669"/>
    <property type="project" value="TreeGrafter"/>
</dbReference>
<evidence type="ECO:0000259" key="2">
    <source>
        <dbReference type="Pfam" id="PF02525"/>
    </source>
</evidence>
<dbReference type="Pfam" id="PF02525">
    <property type="entry name" value="Flavodoxin_2"/>
    <property type="match status" value="1"/>
</dbReference>
<dbReference type="EMBL" id="CP001056">
    <property type="protein sequence ID" value="ACD23215.1"/>
    <property type="molecule type" value="Genomic_DNA"/>
</dbReference>
<dbReference type="GO" id="GO:0003955">
    <property type="term" value="F:NAD(P)H dehydrogenase (quinone) activity"/>
    <property type="evidence" value="ECO:0007669"/>
    <property type="project" value="TreeGrafter"/>
</dbReference>
<accession>B2TKA3</accession>
<feature type="domain" description="Flavodoxin-like fold" evidence="2">
    <location>
        <begin position="1"/>
        <end position="166"/>
    </location>
</feature>
<evidence type="ECO:0000313" key="3">
    <source>
        <dbReference type="EMBL" id="ACD23215.1"/>
    </source>
</evidence>
<protein>
    <submittedName>
        <fullName evidence="3">Flavodoxin-like fold domain protein</fullName>
    </submittedName>
</protein>
<keyword evidence="1" id="KW-0560">Oxidoreductase</keyword>
<name>B2TKA3_CLOBB</name>
<reference evidence="3" key="2">
    <citation type="submission" date="2009-08" db="EMBL/GenBank/DDBJ databases">
        <authorList>
            <person name="Shrivastava S."/>
            <person name="Brinkac L.M."/>
            <person name="Dodson R.J."/>
            <person name="Harkins D.M."/>
            <person name="Durkin A.S."/>
            <person name="Sutton G."/>
        </authorList>
    </citation>
    <scope>NUCLEOTIDE SEQUENCE</scope>
    <source>
        <strain evidence="3">Eklund 17B</strain>
    </source>
</reference>
<dbReference type="AlphaFoldDB" id="B2TKA3"/>
<sequence length="172" mass="19699">MKTLVIVAHPNIEKSRINKTWVQFLSKEDNITVHEIYNTYKDGKIDIALDQNLLEKHDKIVFQFPFYWYNVPSFLKQWQDEVLTVGFSHGPGGDKLKGKEFMLVISAGGFKDGYQAGGYQNFSISELTKPLQNMSTFTGMKYMPPYVLYGAHKLTDEEIKTSAEELVHIIQG</sequence>
<dbReference type="SUPFAM" id="SSF52218">
    <property type="entry name" value="Flavoproteins"/>
    <property type="match status" value="1"/>
</dbReference>
<dbReference type="HOGENOM" id="CLU_058643_0_2_9"/>
<proteinExistence type="predicted"/>
<evidence type="ECO:0000256" key="1">
    <source>
        <dbReference type="ARBA" id="ARBA00023002"/>
    </source>
</evidence>
<dbReference type="Gene3D" id="3.40.50.360">
    <property type="match status" value="1"/>
</dbReference>
<dbReference type="GO" id="GO:0009055">
    <property type="term" value="F:electron transfer activity"/>
    <property type="evidence" value="ECO:0007669"/>
    <property type="project" value="TreeGrafter"/>
</dbReference>